<dbReference type="PRINTS" id="PR01758">
    <property type="entry name" value="CAPSULEPROTB"/>
</dbReference>
<dbReference type="InterPro" id="IPR008337">
    <property type="entry name" value="Capsule_biosynth_CapB"/>
</dbReference>
<dbReference type="InterPro" id="IPR050061">
    <property type="entry name" value="MurCDEF_pg_biosynth"/>
</dbReference>
<dbReference type="AlphaFoldDB" id="A0A0E2BFU7"/>
<name>A0A0E2BFU7_9LEPT</name>
<dbReference type="GO" id="GO:0005524">
    <property type="term" value="F:ATP binding"/>
    <property type="evidence" value="ECO:0007669"/>
    <property type="project" value="InterPro"/>
</dbReference>
<dbReference type="GO" id="GO:0016020">
    <property type="term" value="C:membrane"/>
    <property type="evidence" value="ECO:0007669"/>
    <property type="project" value="InterPro"/>
</dbReference>
<dbReference type="RefSeq" id="WP_004765186.1">
    <property type="nucleotide sequence ID" value="NZ_AHMY02000034.1"/>
</dbReference>
<protein>
    <submittedName>
        <fullName evidence="2">Poly-gamma-glutamate synthase PgsB</fullName>
        <ecNumber evidence="2">6.3.2.-</ecNumber>
    </submittedName>
</protein>
<dbReference type="InterPro" id="IPR036565">
    <property type="entry name" value="Mur-like_cat_sf"/>
</dbReference>
<organism evidence="2 3">
    <name type="scientific">Leptospira kirschneri str. H1</name>
    <dbReference type="NCBI Taxonomy" id="1049966"/>
    <lineage>
        <taxon>Bacteria</taxon>
        <taxon>Pseudomonadati</taxon>
        <taxon>Spirochaetota</taxon>
        <taxon>Spirochaetia</taxon>
        <taxon>Leptospirales</taxon>
        <taxon>Leptospiraceae</taxon>
        <taxon>Leptospira</taxon>
    </lineage>
</organism>
<keyword evidence="2" id="KW-0436">Ligase</keyword>
<sequence length="407" mass="46859">MSFSILSFLFLVFCAFLFLEKKSHDRILKRIPIRIHVNGTRGKSSVTRLIHSILVEEGWKVFAKTTGSTASLLFPNRNESFVFRNKISIEEQKSFLRFAVNNDAQAIVLECMAVQPQYQKDSEELLICATHGVITNIRPDHWEWTDTEEKILEGFKKTIPNNGILIYGKNYIVESLKPNRNPSQKLKLNLSLLEAASLKNTELILAEPELSRNQIETAFGYIRYPEHYENVEIAVRVCETLGVSSESILRGITNAVSDPGALKILDKEVKNKLQRFVFAFAANDVVSFEKILKSDQKEWSKFNSIILVFNSKRERPFRTIEFGKFLTDFSGLSKIYFFGSWQRLFRSVYKGNADLTFYKKNLIFDLKEIFSKSNLWIGAGNYQGSGRVWLEKLAADLNAIEEKDWKF</sequence>
<dbReference type="NCBIfam" id="TIGR04012">
    <property type="entry name" value="poly_gGlu_PgsB"/>
    <property type="match status" value="1"/>
</dbReference>
<evidence type="ECO:0000259" key="1">
    <source>
        <dbReference type="Pfam" id="PF08245"/>
    </source>
</evidence>
<proteinExistence type="predicted"/>
<accession>A0A0E2BFU7</accession>
<gene>
    <name evidence="2" type="primary">pgsB</name>
    <name evidence="2" type="ORF">LEP1GSC081_3623</name>
</gene>
<evidence type="ECO:0000313" key="2">
    <source>
        <dbReference type="EMBL" id="EKO16086.1"/>
    </source>
</evidence>
<evidence type="ECO:0000313" key="3">
    <source>
        <dbReference type="Proteomes" id="UP000006253"/>
    </source>
</evidence>
<dbReference type="SUPFAM" id="SSF53623">
    <property type="entry name" value="MurD-like peptide ligases, catalytic domain"/>
    <property type="match status" value="1"/>
</dbReference>
<dbReference type="Pfam" id="PF08245">
    <property type="entry name" value="Mur_ligase_M"/>
    <property type="match status" value="1"/>
</dbReference>
<dbReference type="EC" id="6.3.2.-" evidence="2"/>
<dbReference type="Proteomes" id="UP000006253">
    <property type="component" value="Unassembled WGS sequence"/>
</dbReference>
<reference evidence="2 3" key="1">
    <citation type="submission" date="2012-10" db="EMBL/GenBank/DDBJ databases">
        <authorList>
            <person name="Harkins D.M."/>
            <person name="Durkin A.S."/>
            <person name="Brinkac L.M."/>
            <person name="Selengut J.D."/>
            <person name="Sanka R."/>
            <person name="DePew J."/>
            <person name="Purushe J."/>
            <person name="Peacock S.J."/>
            <person name="Thaipadungpanit J."/>
            <person name="Wuthiekanun V.W."/>
            <person name="Day N.P."/>
            <person name="Vinetz J.M."/>
            <person name="Sutton G.G."/>
            <person name="Nelson W.C."/>
            <person name="Fouts D.E."/>
        </authorList>
    </citation>
    <scope>NUCLEOTIDE SEQUENCE [LARGE SCALE GENOMIC DNA]</scope>
    <source>
        <strain evidence="2 3">H1</strain>
    </source>
</reference>
<dbReference type="PANTHER" id="PTHR43445">
    <property type="entry name" value="UDP-N-ACETYLMURAMATE--L-ALANINE LIGASE-RELATED"/>
    <property type="match status" value="1"/>
</dbReference>
<dbReference type="PANTHER" id="PTHR43445:SF1">
    <property type="entry name" value="PGA SYNTHASE CAPB"/>
    <property type="match status" value="1"/>
</dbReference>
<dbReference type="Gene3D" id="3.40.1190.10">
    <property type="entry name" value="Mur-like, catalytic domain"/>
    <property type="match status" value="1"/>
</dbReference>
<comment type="caution">
    <text evidence="2">The sequence shown here is derived from an EMBL/GenBank/DDBJ whole genome shotgun (WGS) entry which is preliminary data.</text>
</comment>
<dbReference type="GO" id="GO:0016881">
    <property type="term" value="F:acid-amino acid ligase activity"/>
    <property type="evidence" value="ECO:0007669"/>
    <property type="project" value="InterPro"/>
</dbReference>
<feature type="domain" description="Mur ligase central" evidence="1">
    <location>
        <begin position="37"/>
        <end position="157"/>
    </location>
</feature>
<dbReference type="EMBL" id="AHMY02000034">
    <property type="protein sequence ID" value="EKO16086.1"/>
    <property type="molecule type" value="Genomic_DNA"/>
</dbReference>
<dbReference type="InterPro" id="IPR013221">
    <property type="entry name" value="Mur_ligase_cen"/>
</dbReference>
<dbReference type="GO" id="GO:0045227">
    <property type="term" value="P:capsule polysaccharide biosynthetic process"/>
    <property type="evidence" value="ECO:0007669"/>
    <property type="project" value="InterPro"/>
</dbReference>